<protein>
    <recommendedName>
        <fullName evidence="1">Rhamnogalacturonase A/B/Epimerase-like pectate lyase domain-containing protein</fullName>
    </recommendedName>
</protein>
<dbReference type="CDD" id="cd23668">
    <property type="entry name" value="GH55_beta13glucanase-like"/>
    <property type="match status" value="1"/>
</dbReference>
<evidence type="ECO:0000313" key="2">
    <source>
        <dbReference type="EMBL" id="KAF5324612.1"/>
    </source>
</evidence>
<feature type="domain" description="Rhamnogalacturonase A/B/Epimerase-like pectate lyase" evidence="1">
    <location>
        <begin position="389"/>
        <end position="448"/>
    </location>
</feature>
<dbReference type="AlphaFoldDB" id="A0A8H5F5S7"/>
<comment type="caution">
    <text evidence="2">The sequence shown here is derived from an EMBL/GenBank/DDBJ whole genome shotgun (WGS) entry which is preliminary data.</text>
</comment>
<reference evidence="2 3" key="1">
    <citation type="journal article" date="2020" name="ISME J.">
        <title>Uncovering the hidden diversity of litter-decomposition mechanisms in mushroom-forming fungi.</title>
        <authorList>
            <person name="Floudas D."/>
            <person name="Bentzer J."/>
            <person name="Ahren D."/>
            <person name="Johansson T."/>
            <person name="Persson P."/>
            <person name="Tunlid A."/>
        </authorList>
    </citation>
    <scope>NUCLEOTIDE SEQUENCE [LARGE SCALE GENOMIC DNA]</scope>
    <source>
        <strain evidence="2 3">CBS 175.51</strain>
    </source>
</reference>
<dbReference type="SUPFAM" id="SSF51126">
    <property type="entry name" value="Pectin lyase-like"/>
    <property type="match status" value="2"/>
</dbReference>
<evidence type="ECO:0000313" key="3">
    <source>
        <dbReference type="Proteomes" id="UP000541558"/>
    </source>
</evidence>
<dbReference type="InterPro" id="IPR024535">
    <property type="entry name" value="RHGA/B-epi-like_pectate_lyase"/>
</dbReference>
<gene>
    <name evidence="2" type="ORF">D9611_004568</name>
</gene>
<accession>A0A8H5F5S7</accession>
<proteinExistence type="predicted"/>
<dbReference type="InterPro" id="IPR039279">
    <property type="entry name" value="QRT3-like"/>
</dbReference>
<dbReference type="GO" id="GO:0004650">
    <property type="term" value="F:polygalacturonase activity"/>
    <property type="evidence" value="ECO:0007669"/>
    <property type="project" value="InterPro"/>
</dbReference>
<dbReference type="InterPro" id="IPR011050">
    <property type="entry name" value="Pectin_lyase_fold/virulence"/>
</dbReference>
<feature type="domain" description="Rhamnogalacturonase A/B/Epimerase-like pectate lyase" evidence="1">
    <location>
        <begin position="36"/>
        <end position="262"/>
    </location>
</feature>
<name>A0A8H5F5S7_9AGAR</name>
<keyword evidence="3" id="KW-1185">Reference proteome</keyword>
<dbReference type="PANTHER" id="PTHR33928:SF2">
    <property type="entry name" value="PECTATE LYASE SUPERFAMILY PROTEIN DOMAIN-CONTAINING PROTEIN-RELATED"/>
    <property type="match status" value="1"/>
</dbReference>
<sequence length="760" mass="81940">MEANAVELRADEPYWLENIAHKGTAAYNSDPSYKVFRNVKDFGAKGDGFTDDTAAINLAISTGNRCGGGNCPSSTTTPALVYFPRGTYIVSSPIIAYYYTQLIGDAKSPPTLLASASFVGMAIIDADPYIEGGGGRQWYGNTNNFFRSVRNFVIDTRRMPAQNTGTGIHWQVAQATSLFNIVFYLSAAYNTAHQGLFIENGSGGYMGDLTFNGGKYGMWVGNQQFTVRNVVINNAQTAVYMQWNWGWTFQRIQVNNCKVGFDLFTSASTQGVGALAIIDADITNTPIFLRTAQSSSTNLTGSLALENIDLINVPIAVSTSSGEVILHGGTKLIDSWVQGNVYAGADSNREYIRGFIHPTSKPASLTTPAGKIFGKMHPQYETLRASDIVSIKDCGAKGDGKTDDTLAIQAALVKYAGSKVVFFDSGTYIVRNRVTVPPGSRLVGEAWSVIAGTGPAYSEMDFPRPVVRVGAKGSQGIVEISDIIFTTIGPAPGAIVIEWNIREPAGQQGSADSVEVCEVSQLICTFIEKKTAAGTNLQYPQCPTRGGTVANCMAAYLALHLTEGSSAYLEGSWIWLADHDLDGSSEAQISVYAGRGILSESKGPVWMIGTAEHFVLYQYRLVNAENHYLGLIQTESPYFQPSPPAPAPFEITKAYKDPSFPSDVKSAWGLSVENSRDIIVFGAGLYSFFNNYSQACISKRNCQAKIMDIDSRSKISVFSLSTVASTFQVSLDGKGVVDQADNLNGFASTVTLWRGGCELI</sequence>
<dbReference type="OrthoDB" id="1046782at2759"/>
<dbReference type="InterPro" id="IPR012334">
    <property type="entry name" value="Pectin_lyas_fold"/>
</dbReference>
<organism evidence="2 3">
    <name type="scientific">Ephemerocybe angulata</name>
    <dbReference type="NCBI Taxonomy" id="980116"/>
    <lineage>
        <taxon>Eukaryota</taxon>
        <taxon>Fungi</taxon>
        <taxon>Dikarya</taxon>
        <taxon>Basidiomycota</taxon>
        <taxon>Agaricomycotina</taxon>
        <taxon>Agaricomycetes</taxon>
        <taxon>Agaricomycetidae</taxon>
        <taxon>Agaricales</taxon>
        <taxon>Agaricineae</taxon>
        <taxon>Psathyrellaceae</taxon>
        <taxon>Ephemerocybe</taxon>
    </lineage>
</organism>
<dbReference type="PANTHER" id="PTHR33928">
    <property type="entry name" value="POLYGALACTURONASE QRT3"/>
    <property type="match status" value="1"/>
</dbReference>
<dbReference type="Proteomes" id="UP000541558">
    <property type="component" value="Unassembled WGS sequence"/>
</dbReference>
<dbReference type="Gene3D" id="2.160.20.10">
    <property type="entry name" value="Single-stranded right-handed beta-helix, Pectin lyase-like"/>
    <property type="match status" value="2"/>
</dbReference>
<dbReference type="EMBL" id="JAACJK010000164">
    <property type="protein sequence ID" value="KAF5324612.1"/>
    <property type="molecule type" value="Genomic_DNA"/>
</dbReference>
<evidence type="ECO:0000259" key="1">
    <source>
        <dbReference type="Pfam" id="PF12708"/>
    </source>
</evidence>
<dbReference type="Pfam" id="PF12708">
    <property type="entry name" value="Pect-lyase_RHGA_epim"/>
    <property type="match status" value="2"/>
</dbReference>